<dbReference type="Proteomes" id="UP000095094">
    <property type="component" value="Unassembled WGS sequence"/>
</dbReference>
<proteinExistence type="predicted"/>
<evidence type="ECO:0000313" key="1">
    <source>
        <dbReference type="EMBL" id="OEG20489.1"/>
    </source>
</evidence>
<comment type="caution">
    <text evidence="1">The sequence shown here is derived from an EMBL/GenBank/DDBJ whole genome shotgun (WGS) entry which is preliminary data.</text>
</comment>
<dbReference type="RefSeq" id="WP_069661799.1">
    <property type="nucleotide sequence ID" value="NZ_JBHUJJ010000001.1"/>
</dbReference>
<organism evidence="1 2">
    <name type="scientific">Enterococcus termitis</name>
    <dbReference type="NCBI Taxonomy" id="332950"/>
    <lineage>
        <taxon>Bacteria</taxon>
        <taxon>Bacillati</taxon>
        <taxon>Bacillota</taxon>
        <taxon>Bacilli</taxon>
        <taxon>Lactobacillales</taxon>
        <taxon>Enterococcaceae</taxon>
        <taxon>Enterococcus</taxon>
    </lineage>
</organism>
<gene>
    <name evidence="1" type="ORF">BCR25_01325</name>
</gene>
<accession>A0A1E5H6A9</accession>
<name>A0A1E5H6A9_9ENTE</name>
<evidence type="ECO:0000313" key="2">
    <source>
        <dbReference type="Proteomes" id="UP000095094"/>
    </source>
</evidence>
<dbReference type="AlphaFoldDB" id="A0A1E5H6A9"/>
<dbReference type="EMBL" id="MIJY01000001">
    <property type="protein sequence ID" value="OEG20489.1"/>
    <property type="molecule type" value="Genomic_DNA"/>
</dbReference>
<sequence length="83" mass="9763">MLGLLIVLLLVTLFTLTLIISKKEKQPYTKVEQKSVRKMTLDEKLELEKKEKLQQVALSLKQLEQKMINQILVSLKELREKQQ</sequence>
<keyword evidence="2" id="KW-1185">Reference proteome</keyword>
<protein>
    <submittedName>
        <fullName evidence="1">Uncharacterized protein</fullName>
    </submittedName>
</protein>
<reference evidence="2" key="1">
    <citation type="submission" date="2016-09" db="EMBL/GenBank/DDBJ databases">
        <authorList>
            <person name="Gulvik C.A."/>
        </authorList>
    </citation>
    <scope>NUCLEOTIDE SEQUENCE [LARGE SCALE GENOMIC DNA]</scope>
    <source>
        <strain evidence="2">LMG 8895</strain>
    </source>
</reference>